<sequence>MNQLHPPRRSPSLLRTTVPRRLIYNVRPHWDARVPRTSLSRAKGHAPPPAGRRNMGQRLWLRPRACRLPGDRLPVQRGEPERARARARQDAPHLAHAAAGRRPSRDPAQHRARARPSAKQRQQHRRCLVPDPRRGGRAHGQVLSARGGDAGGYTLRLRRTGARHVPRCQPRDLPLGGAHPVSGGKLCGGIGLYLRGGSLEKVRCRIEVT</sequence>
<feature type="compositionally biased region" description="Basic and acidic residues" evidence="1">
    <location>
        <begin position="78"/>
        <end position="93"/>
    </location>
</feature>
<dbReference type="Proteomes" id="UP000076842">
    <property type="component" value="Unassembled WGS sequence"/>
</dbReference>
<keyword evidence="3" id="KW-1185">Reference proteome</keyword>
<organism evidence="2 3">
    <name type="scientific">Calocera cornea HHB12733</name>
    <dbReference type="NCBI Taxonomy" id="1353952"/>
    <lineage>
        <taxon>Eukaryota</taxon>
        <taxon>Fungi</taxon>
        <taxon>Dikarya</taxon>
        <taxon>Basidiomycota</taxon>
        <taxon>Agaricomycotina</taxon>
        <taxon>Dacrymycetes</taxon>
        <taxon>Dacrymycetales</taxon>
        <taxon>Dacrymycetaceae</taxon>
        <taxon>Calocera</taxon>
    </lineage>
</organism>
<dbReference type="InParanoid" id="A0A165GQC7"/>
<feature type="compositionally biased region" description="Basic residues" evidence="1">
    <location>
        <begin position="110"/>
        <end position="127"/>
    </location>
</feature>
<protein>
    <submittedName>
        <fullName evidence="2">Uncharacterized protein</fullName>
    </submittedName>
</protein>
<accession>A0A165GQC7</accession>
<feature type="region of interest" description="Disordered" evidence="1">
    <location>
        <begin position="35"/>
        <end position="153"/>
    </location>
</feature>
<evidence type="ECO:0000313" key="2">
    <source>
        <dbReference type="EMBL" id="KZT58345.1"/>
    </source>
</evidence>
<gene>
    <name evidence="2" type="ORF">CALCODRAFT_243298</name>
</gene>
<evidence type="ECO:0000256" key="1">
    <source>
        <dbReference type="SAM" id="MobiDB-lite"/>
    </source>
</evidence>
<reference evidence="2 3" key="1">
    <citation type="journal article" date="2016" name="Mol. Biol. Evol.">
        <title>Comparative Genomics of Early-Diverging Mushroom-Forming Fungi Provides Insights into the Origins of Lignocellulose Decay Capabilities.</title>
        <authorList>
            <person name="Nagy L.G."/>
            <person name="Riley R."/>
            <person name="Tritt A."/>
            <person name="Adam C."/>
            <person name="Daum C."/>
            <person name="Floudas D."/>
            <person name="Sun H."/>
            <person name="Yadav J.S."/>
            <person name="Pangilinan J."/>
            <person name="Larsson K.H."/>
            <person name="Matsuura K."/>
            <person name="Barry K."/>
            <person name="Labutti K."/>
            <person name="Kuo R."/>
            <person name="Ohm R.A."/>
            <person name="Bhattacharya S.S."/>
            <person name="Shirouzu T."/>
            <person name="Yoshinaga Y."/>
            <person name="Martin F.M."/>
            <person name="Grigoriev I.V."/>
            <person name="Hibbett D.S."/>
        </authorList>
    </citation>
    <scope>NUCLEOTIDE SEQUENCE [LARGE SCALE GENOMIC DNA]</scope>
    <source>
        <strain evidence="2 3">HHB12733</strain>
    </source>
</reference>
<name>A0A165GQC7_9BASI</name>
<proteinExistence type="predicted"/>
<evidence type="ECO:0000313" key="3">
    <source>
        <dbReference type="Proteomes" id="UP000076842"/>
    </source>
</evidence>
<dbReference type="AlphaFoldDB" id="A0A165GQC7"/>
<dbReference type="EMBL" id="KV423952">
    <property type="protein sequence ID" value="KZT58345.1"/>
    <property type="molecule type" value="Genomic_DNA"/>
</dbReference>